<keyword evidence="4" id="KW-0472">Membrane</keyword>
<sequence>MFKVKSLKKSIISVVIIFTLFFTSVILAITIFSFFNLKHQSMQHSQKEILIHVKEQINSFINKIENLSLYLVQNNTNLQITFQNILNTNDEISTIIIFDNYNNVKQIYSKTDIYLNFLDDLSKNEINIKNTWSDLLFLNFKKTPSIAYSFTLDKNRVVFLVSLKKIQELTKTFKNSDNTSRFRLFDKNKRFIINNDLDTQNLEKFDSKSKTYFTNLIEKNDEFVLEKFENICLGSVDYGMYTTIEKTSWKLLIRENINVLESYILKVVFTLSVIIFVFTLLMLLFINKYLKKVFFRLNKFKLQFKNISNGEYQNKLQYTDFYELNSFIKSFDKMRLELNKREISLTKNLDSFKHLVDSTMEGIIIHDKNECIKVNNAAANILGFNNKYELEGDSIFKIIPNKYKKILEDCFNNDIDIDEPKEFKLLKKDNTIVYVLAKDQEINFKDNKLRISLFLDITDLKEQNRIIMEQSKLSSIAQMLTNIAHHWRQPLSTISVLSSGMKLEKELDVLGDKELVRGLDKINKTTKELSSIIDRCSSYFELNKRQENFDLIKSLDASLVFIEPLLFKYEIKLIQKHQLKELFVQGYLTEFSQIIFNLLDNAKDAILNSKVKDKYILIETKKVDKKVFIKINDSGLGIKKTEIEKIFEPYYTTKIKEVGAGIGLYMAHYIITKHMKGNIKIKNNAFEVDDKKLYGLEVIIEFKIT</sequence>
<dbReference type="CDD" id="cd00082">
    <property type="entry name" value="HisKA"/>
    <property type="match status" value="1"/>
</dbReference>
<dbReference type="NCBIfam" id="TIGR00229">
    <property type="entry name" value="sensory_box"/>
    <property type="match status" value="1"/>
</dbReference>
<dbReference type="InterPro" id="IPR003594">
    <property type="entry name" value="HATPase_dom"/>
</dbReference>
<evidence type="ECO:0000256" key="3">
    <source>
        <dbReference type="ARBA" id="ARBA00022553"/>
    </source>
</evidence>
<dbReference type="Gene3D" id="3.30.450.20">
    <property type="entry name" value="PAS domain"/>
    <property type="match status" value="1"/>
</dbReference>
<dbReference type="RefSeq" id="WP_254576026.1">
    <property type="nucleotide sequence ID" value="NZ_CP100595.1"/>
</dbReference>
<protein>
    <recommendedName>
        <fullName evidence="2">histidine kinase</fullName>
        <ecNumber evidence="2">2.7.13.3</ecNumber>
    </recommendedName>
</protein>
<dbReference type="InterPro" id="IPR035965">
    <property type="entry name" value="PAS-like_dom_sf"/>
</dbReference>
<keyword evidence="7" id="KW-1185">Reference proteome</keyword>
<dbReference type="Gene3D" id="1.10.287.130">
    <property type="match status" value="1"/>
</dbReference>
<dbReference type="Pfam" id="PF13188">
    <property type="entry name" value="PAS_8"/>
    <property type="match status" value="1"/>
</dbReference>
<proteinExistence type="predicted"/>
<dbReference type="SUPFAM" id="SSF55874">
    <property type="entry name" value="ATPase domain of HSP90 chaperone/DNA topoisomerase II/histidine kinase"/>
    <property type="match status" value="1"/>
</dbReference>
<accession>A0ABY5E3V8</accession>
<reference evidence="6" key="1">
    <citation type="submission" date="2022-07" db="EMBL/GenBank/DDBJ databases">
        <title>Arcobacter roscoffensis sp. nov., a marine bacterium isolated from coastal seawater collected from Roscoff, France.</title>
        <authorList>
            <person name="Pascual J."/>
            <person name="Lepeaux C."/>
            <person name="Methner A."/>
            <person name="Overmann J."/>
        </authorList>
    </citation>
    <scope>NUCLEOTIDE SEQUENCE</scope>
    <source>
        <strain evidence="6">ARW1-2F2</strain>
    </source>
</reference>
<dbReference type="InterPro" id="IPR036890">
    <property type="entry name" value="HATPase_C_sf"/>
</dbReference>
<dbReference type="PANTHER" id="PTHR43065">
    <property type="entry name" value="SENSOR HISTIDINE KINASE"/>
    <property type="match status" value="1"/>
</dbReference>
<dbReference type="EMBL" id="CP100595">
    <property type="protein sequence ID" value="UTJ05845.1"/>
    <property type="molecule type" value="Genomic_DNA"/>
</dbReference>
<feature type="transmembrane region" description="Helical" evidence="4">
    <location>
        <begin position="263"/>
        <end position="286"/>
    </location>
</feature>
<name>A0ABY5E3V8_9BACT</name>
<feature type="transmembrane region" description="Helical" evidence="4">
    <location>
        <begin position="12"/>
        <end position="35"/>
    </location>
</feature>
<dbReference type="Pfam" id="PF02518">
    <property type="entry name" value="HATPase_c"/>
    <property type="match status" value="1"/>
</dbReference>
<dbReference type="SMART" id="SM00387">
    <property type="entry name" value="HATPase_c"/>
    <property type="match status" value="1"/>
</dbReference>
<evidence type="ECO:0000256" key="4">
    <source>
        <dbReference type="SAM" id="Phobius"/>
    </source>
</evidence>
<dbReference type="SUPFAM" id="SSF55785">
    <property type="entry name" value="PYP-like sensor domain (PAS domain)"/>
    <property type="match status" value="1"/>
</dbReference>
<keyword evidence="4" id="KW-1133">Transmembrane helix</keyword>
<keyword evidence="6" id="KW-0808">Transferase</keyword>
<dbReference type="InterPro" id="IPR003661">
    <property type="entry name" value="HisK_dim/P_dom"/>
</dbReference>
<dbReference type="PROSITE" id="PS50109">
    <property type="entry name" value="HIS_KIN"/>
    <property type="match status" value="1"/>
</dbReference>
<dbReference type="SUPFAM" id="SSF47384">
    <property type="entry name" value="Homodimeric domain of signal transducing histidine kinase"/>
    <property type="match status" value="1"/>
</dbReference>
<dbReference type="InterPro" id="IPR004358">
    <property type="entry name" value="Sig_transdc_His_kin-like_C"/>
</dbReference>
<dbReference type="InterPro" id="IPR005467">
    <property type="entry name" value="His_kinase_dom"/>
</dbReference>
<dbReference type="InterPro" id="IPR036097">
    <property type="entry name" value="HisK_dim/P_sf"/>
</dbReference>
<evidence type="ECO:0000313" key="6">
    <source>
        <dbReference type="EMBL" id="UTJ05845.1"/>
    </source>
</evidence>
<evidence type="ECO:0000313" key="7">
    <source>
        <dbReference type="Proteomes" id="UP001060012"/>
    </source>
</evidence>
<gene>
    <name evidence="6" type="ORF">NJU99_11380</name>
</gene>
<dbReference type="InterPro" id="IPR000014">
    <property type="entry name" value="PAS"/>
</dbReference>
<keyword evidence="4" id="KW-0812">Transmembrane</keyword>
<feature type="domain" description="Histidine kinase" evidence="5">
    <location>
        <begin position="482"/>
        <end position="705"/>
    </location>
</feature>
<evidence type="ECO:0000256" key="1">
    <source>
        <dbReference type="ARBA" id="ARBA00000085"/>
    </source>
</evidence>
<keyword evidence="6" id="KW-0418">Kinase</keyword>
<dbReference type="GO" id="GO:0016301">
    <property type="term" value="F:kinase activity"/>
    <property type="evidence" value="ECO:0007669"/>
    <property type="project" value="UniProtKB-KW"/>
</dbReference>
<dbReference type="PANTHER" id="PTHR43065:SF42">
    <property type="entry name" value="TWO-COMPONENT SENSOR PPRA"/>
    <property type="match status" value="1"/>
</dbReference>
<keyword evidence="3" id="KW-0597">Phosphoprotein</keyword>
<dbReference type="Gene3D" id="3.30.565.10">
    <property type="entry name" value="Histidine kinase-like ATPase, C-terminal domain"/>
    <property type="match status" value="1"/>
</dbReference>
<comment type="catalytic activity">
    <reaction evidence="1">
        <text>ATP + protein L-histidine = ADP + protein N-phospho-L-histidine.</text>
        <dbReference type="EC" id="2.7.13.3"/>
    </reaction>
</comment>
<dbReference type="Proteomes" id="UP001060012">
    <property type="component" value="Chromosome"/>
</dbReference>
<dbReference type="PRINTS" id="PR00344">
    <property type="entry name" value="BCTRLSENSOR"/>
</dbReference>
<organism evidence="6 7">
    <name type="scientific">Arcobacter roscoffensis</name>
    <dbReference type="NCBI Taxonomy" id="2961520"/>
    <lineage>
        <taxon>Bacteria</taxon>
        <taxon>Pseudomonadati</taxon>
        <taxon>Campylobacterota</taxon>
        <taxon>Epsilonproteobacteria</taxon>
        <taxon>Campylobacterales</taxon>
        <taxon>Arcobacteraceae</taxon>
        <taxon>Arcobacter</taxon>
    </lineage>
</organism>
<evidence type="ECO:0000256" key="2">
    <source>
        <dbReference type="ARBA" id="ARBA00012438"/>
    </source>
</evidence>
<dbReference type="EC" id="2.7.13.3" evidence="2"/>
<evidence type="ECO:0000259" key="5">
    <source>
        <dbReference type="PROSITE" id="PS50109"/>
    </source>
</evidence>